<dbReference type="SUPFAM" id="SSF81593">
    <property type="entry name" value="Nucleotidyltransferase substrate binding subunit/domain"/>
    <property type="match status" value="2"/>
</dbReference>
<dbReference type="SUPFAM" id="SSF81301">
    <property type="entry name" value="Nucleotidyltransferase"/>
    <property type="match status" value="2"/>
</dbReference>
<dbReference type="EC" id="2.7.7.89" evidence="7"/>
<reference evidence="10 11" key="1">
    <citation type="journal article" date="2015" name="Biotechnol. Bioeng.">
        <title>Genome sequence and phenotypic characterization of Caulobacter segnis.</title>
        <authorList>
            <person name="Patel S."/>
            <person name="Fletcher B."/>
            <person name="Scott D.C."/>
            <person name="Ely B."/>
        </authorList>
    </citation>
    <scope>NUCLEOTIDE SEQUENCE [LARGE SCALE GENOMIC DNA]</scope>
    <source>
        <strain evidence="10 11">TK0059</strain>
    </source>
</reference>
<evidence type="ECO:0000256" key="7">
    <source>
        <dbReference type="HAMAP-Rule" id="MF_00802"/>
    </source>
</evidence>
<dbReference type="PANTHER" id="PTHR30621">
    <property type="entry name" value="GLUTAMINE SYNTHETASE ADENYLYLTRANSFERASE"/>
    <property type="match status" value="1"/>
</dbReference>
<keyword evidence="2 7" id="KW-0548">Nucleotidyltransferase</keyword>
<keyword evidence="5 7" id="KW-0460">Magnesium</keyword>
<feature type="domain" description="PII-uridylyltransferase/Glutamine-synthetase adenylyltransferase" evidence="9">
    <location>
        <begin position="321"/>
        <end position="426"/>
    </location>
</feature>
<dbReference type="Gene3D" id="3.30.460.10">
    <property type="entry name" value="Beta Polymerase, domain 2"/>
    <property type="match status" value="2"/>
</dbReference>
<dbReference type="Pfam" id="PF03710">
    <property type="entry name" value="GlnE"/>
    <property type="match status" value="2"/>
</dbReference>
<sequence>MTRLADQLTPCGPIVDTKAAERAREAIAKRVGEAFPVVEAAWPALAPVFAASPYLTSLARRDGIRLPSLLEAEPEARLAEILAAAEAVAVEPDFETARRVLRELKADLHLLTALCDLSGVWDLDQVTGALTRFADAVLHAALAQAVRQEVDRGALTHVGTGGEGPAPGLFCVAMGKHGAFELNYSSDIDFSIFYAPEKLPVTEGHEPQAVAVRIANHLGRVLQERTGDGYVFRIDLRLRPDPSSTPPAMPVDAAMDYYESVGQNWERAAHIKARIAAGDLAEGRAFLEELQPFIWRRNLDFAAIADIHSIKRQIHTYKVDDRLTAKGADLKLGRGGIREIEFFVQTQQLILGGRQPDLRSPRTLDALAALAEAGHVKADDAAWLTQAYKDLRALEHRAQMIADDQTHKLPESDADRKRVAALWGEGNLRSFDAAVGKILKGVNLRYGRLFAGEEELSSRFGSLVFTGVDDDPETLATLKRMGFSSPERVAATIRSWHHGHIAATRTERGRELFTRLAPRLLDAANATGAPDQAFNRFADFFSRLSSGVQIQSLFLAQPRLFELIVEVMAFAPRLASTMAKRPTALDALLDPSFFGPIETPIVAPWDPEDFEGAMDAARRLFRDQSFRIGVRVMSGSADARDIGRAFAELADLIIGGLAPAALAEVERIGGAFPGEVAVVALGKAGSREMTAKSDLDLMTLYAADDPSGMSAIKEWSADVFYARFTQRLTSALSAPTGEGTLYEVDLKLRPSGTKGPVAVSFAAFEDYYEREAETWELLALTRARVVWASSEAFRERAEGAIAAALRRARDPKKTAADVVEMRQLMERERPGKGDWDLKLDPGGLVDIEFAAQFLQLAHAADGGPLRQNTGEALAALREAGLADDGALSRLETAWRLEQDLSQLIKVALEDGGDPEAEPKAFKALLAKAGHVGQFKSLKPKLAKAKAEARAAYEAVVRG</sequence>
<feature type="domain" description="Glutamate-ammonia ligase adenylyltransferase repeated" evidence="8">
    <location>
        <begin position="562"/>
        <end position="794"/>
    </location>
</feature>
<dbReference type="PANTHER" id="PTHR30621:SF0">
    <property type="entry name" value="BIFUNCTIONAL GLUTAMINE SYNTHETASE ADENYLYLTRANSFERASE_ADENYLYL-REMOVING ENZYME"/>
    <property type="match status" value="1"/>
</dbReference>
<evidence type="ECO:0000256" key="2">
    <source>
        <dbReference type="ARBA" id="ARBA00022695"/>
    </source>
</evidence>
<name>A0ABN5IQK5_9CAUL</name>
<dbReference type="CDD" id="cd05401">
    <property type="entry name" value="NT_GlnE_GlnD_like"/>
    <property type="match status" value="2"/>
</dbReference>
<accession>A0ABN5IQK5</accession>
<evidence type="ECO:0000313" key="11">
    <source>
        <dbReference type="Proteomes" id="UP000240527"/>
    </source>
</evidence>
<dbReference type="InterPro" id="IPR023057">
    <property type="entry name" value="GlnE"/>
</dbReference>
<dbReference type="EC" id="2.7.7.42" evidence="7"/>
<feature type="region of interest" description="Adenylyl transferase" evidence="7">
    <location>
        <begin position="457"/>
        <end position="958"/>
    </location>
</feature>
<dbReference type="NCBIfam" id="NF010706">
    <property type="entry name" value="PRK14108.1"/>
    <property type="match status" value="1"/>
</dbReference>
<feature type="domain" description="PII-uridylyltransferase/Glutamine-synthetase adenylyltransferase" evidence="9">
    <location>
        <begin position="828"/>
        <end position="897"/>
    </location>
</feature>
<dbReference type="Pfam" id="PF08335">
    <property type="entry name" value="GlnD_UR_UTase"/>
    <property type="match status" value="2"/>
</dbReference>
<dbReference type="EMBL" id="CP027850">
    <property type="protein sequence ID" value="AVQ01310.1"/>
    <property type="molecule type" value="Genomic_DNA"/>
</dbReference>
<comment type="function">
    <text evidence="7">Involved in the regulation of glutamine synthetase GlnA, a key enzyme in the process to assimilate ammonia. When cellular nitrogen levels are high, the C-terminal adenylyl transferase (AT) inactivates GlnA by covalent transfer of an adenylyl group from ATP to specific tyrosine residue of GlnA, thus reducing its activity. Conversely, when nitrogen levels are low, the N-terminal adenylyl removase (AR) activates GlnA by removing the adenylyl group by phosphorolysis, increasing its activity. The regulatory region of GlnE binds the signal transduction protein PII (GlnB) which indicates the nitrogen status of the cell.</text>
</comment>
<evidence type="ECO:0000259" key="8">
    <source>
        <dbReference type="Pfam" id="PF03710"/>
    </source>
</evidence>
<feature type="domain" description="Glutamate-ammonia ligase adenylyltransferase repeated" evidence="8">
    <location>
        <begin position="44"/>
        <end position="288"/>
    </location>
</feature>
<evidence type="ECO:0000313" key="10">
    <source>
        <dbReference type="EMBL" id="AVQ01310.1"/>
    </source>
</evidence>
<comment type="cofactor">
    <cofactor evidence="7">
        <name>Mg(2+)</name>
        <dbReference type="ChEBI" id="CHEBI:18420"/>
    </cofactor>
</comment>
<keyword evidence="4 7" id="KW-0067">ATP-binding</keyword>
<protein>
    <recommendedName>
        <fullName evidence="7">Bifunctional glutamine synthetase adenylyltransferase/adenylyl-removing enzyme</fullName>
    </recommendedName>
    <alternativeName>
        <fullName evidence="7">ATP:glutamine synthetase adenylyltransferase</fullName>
    </alternativeName>
    <alternativeName>
        <fullName evidence="7">ATase</fullName>
    </alternativeName>
    <domain>
        <recommendedName>
            <fullName evidence="7">Glutamine synthetase adenylyl-L-tyrosine phosphorylase</fullName>
            <ecNumber evidence="7">2.7.7.89</ecNumber>
        </recommendedName>
        <alternativeName>
            <fullName evidence="7">Adenylyl removase</fullName>
            <shortName evidence="7">AR</shortName>
            <shortName evidence="7">AT-N</shortName>
        </alternativeName>
    </domain>
    <domain>
        <recommendedName>
            <fullName evidence="7">Glutamine synthetase adenylyl transferase</fullName>
            <ecNumber evidence="7">2.7.7.42</ecNumber>
        </recommendedName>
        <alternativeName>
            <fullName evidence="7">Adenylyl transferase</fullName>
            <shortName evidence="7">AT</shortName>
            <shortName evidence="7">AT-C</shortName>
        </alternativeName>
    </domain>
</protein>
<keyword evidence="11" id="KW-1185">Reference proteome</keyword>
<dbReference type="InterPro" id="IPR005190">
    <property type="entry name" value="GlnE_rpt_dom"/>
</dbReference>
<organism evidence="10 11">
    <name type="scientific">Caulobacter segnis</name>
    <dbReference type="NCBI Taxonomy" id="88688"/>
    <lineage>
        <taxon>Bacteria</taxon>
        <taxon>Pseudomonadati</taxon>
        <taxon>Pseudomonadota</taxon>
        <taxon>Alphaproteobacteria</taxon>
        <taxon>Caulobacterales</taxon>
        <taxon>Caulobacteraceae</taxon>
        <taxon>Caulobacter</taxon>
    </lineage>
</organism>
<evidence type="ECO:0000256" key="1">
    <source>
        <dbReference type="ARBA" id="ARBA00022679"/>
    </source>
</evidence>
<comment type="similarity">
    <text evidence="7">Belongs to the GlnE family.</text>
</comment>
<dbReference type="InterPro" id="IPR043519">
    <property type="entry name" value="NT_sf"/>
</dbReference>
<dbReference type="NCBIfam" id="NF008292">
    <property type="entry name" value="PRK11072.1"/>
    <property type="match status" value="1"/>
</dbReference>
<dbReference type="HAMAP" id="MF_00802">
    <property type="entry name" value="GlnE"/>
    <property type="match status" value="1"/>
</dbReference>
<feature type="region of interest" description="Adenylyl removase" evidence="7">
    <location>
        <begin position="1"/>
        <end position="454"/>
    </location>
</feature>
<gene>
    <name evidence="7" type="primary">glnE</name>
    <name evidence="10" type="ORF">B7G68_05220</name>
</gene>
<evidence type="ECO:0000256" key="3">
    <source>
        <dbReference type="ARBA" id="ARBA00022741"/>
    </source>
</evidence>
<evidence type="ECO:0000256" key="4">
    <source>
        <dbReference type="ARBA" id="ARBA00022840"/>
    </source>
</evidence>
<keyword evidence="1 7" id="KW-0808">Transferase</keyword>
<dbReference type="InterPro" id="IPR013546">
    <property type="entry name" value="PII_UdlTrfase/GS_AdlTrfase"/>
</dbReference>
<comment type="catalytic activity">
    <reaction evidence="7">
        <text>[glutamine synthetase]-O(4)-(5'-adenylyl)-L-tyrosine + phosphate = [glutamine synthetase]-L-tyrosine + ADP</text>
        <dbReference type="Rhea" id="RHEA:43716"/>
        <dbReference type="Rhea" id="RHEA-COMP:10660"/>
        <dbReference type="Rhea" id="RHEA-COMP:10661"/>
        <dbReference type="ChEBI" id="CHEBI:43474"/>
        <dbReference type="ChEBI" id="CHEBI:46858"/>
        <dbReference type="ChEBI" id="CHEBI:83624"/>
        <dbReference type="ChEBI" id="CHEBI:456216"/>
        <dbReference type="EC" id="2.7.7.89"/>
    </reaction>
</comment>
<comment type="catalytic activity">
    <reaction evidence="7">
        <text>[glutamine synthetase]-L-tyrosine + ATP = [glutamine synthetase]-O(4)-(5'-adenylyl)-L-tyrosine + diphosphate</text>
        <dbReference type="Rhea" id="RHEA:18589"/>
        <dbReference type="Rhea" id="RHEA-COMP:10660"/>
        <dbReference type="Rhea" id="RHEA-COMP:10661"/>
        <dbReference type="ChEBI" id="CHEBI:30616"/>
        <dbReference type="ChEBI" id="CHEBI:33019"/>
        <dbReference type="ChEBI" id="CHEBI:46858"/>
        <dbReference type="ChEBI" id="CHEBI:83624"/>
        <dbReference type="EC" id="2.7.7.42"/>
    </reaction>
</comment>
<dbReference type="RefSeq" id="WP_013078189.1">
    <property type="nucleotide sequence ID" value="NZ_CP027850.1"/>
</dbReference>
<keyword evidence="6 7" id="KW-0511">Multifunctional enzyme</keyword>
<dbReference type="GO" id="GO:0016779">
    <property type="term" value="F:nucleotidyltransferase activity"/>
    <property type="evidence" value="ECO:0007669"/>
    <property type="project" value="UniProtKB-KW"/>
</dbReference>
<keyword evidence="3 7" id="KW-0547">Nucleotide-binding</keyword>
<evidence type="ECO:0000256" key="5">
    <source>
        <dbReference type="ARBA" id="ARBA00022842"/>
    </source>
</evidence>
<dbReference type="Gene3D" id="1.20.120.330">
    <property type="entry name" value="Nucleotidyltransferases domain 2"/>
    <property type="match status" value="2"/>
</dbReference>
<evidence type="ECO:0000256" key="6">
    <source>
        <dbReference type="ARBA" id="ARBA00023268"/>
    </source>
</evidence>
<proteinExistence type="inferred from homology"/>
<dbReference type="Proteomes" id="UP000240527">
    <property type="component" value="Chromosome"/>
</dbReference>
<evidence type="ECO:0000259" key="9">
    <source>
        <dbReference type="Pfam" id="PF08335"/>
    </source>
</evidence>
<dbReference type="Gene3D" id="1.20.120.1510">
    <property type="match status" value="1"/>
</dbReference>